<proteinExistence type="predicted"/>
<gene>
    <name evidence="3" type="ORF">RND81_04G193200</name>
</gene>
<reference evidence="3" key="1">
    <citation type="submission" date="2024-03" db="EMBL/GenBank/DDBJ databases">
        <title>WGS assembly of Saponaria officinalis var. Norfolk2.</title>
        <authorList>
            <person name="Jenkins J."/>
            <person name="Shu S."/>
            <person name="Grimwood J."/>
            <person name="Barry K."/>
            <person name="Goodstein D."/>
            <person name="Schmutz J."/>
            <person name="Leebens-Mack J."/>
            <person name="Osbourn A."/>
        </authorList>
    </citation>
    <scope>NUCLEOTIDE SEQUENCE [LARGE SCALE GENOMIC DNA]</scope>
    <source>
        <strain evidence="3">JIC</strain>
    </source>
</reference>
<comment type="caution">
    <text evidence="3">The sequence shown here is derived from an EMBL/GenBank/DDBJ whole genome shotgun (WGS) entry which is preliminary data.</text>
</comment>
<keyword evidence="4" id="KW-1185">Reference proteome</keyword>
<organism evidence="3 4">
    <name type="scientific">Saponaria officinalis</name>
    <name type="common">Common soapwort</name>
    <name type="synonym">Lychnis saponaria</name>
    <dbReference type="NCBI Taxonomy" id="3572"/>
    <lineage>
        <taxon>Eukaryota</taxon>
        <taxon>Viridiplantae</taxon>
        <taxon>Streptophyta</taxon>
        <taxon>Embryophyta</taxon>
        <taxon>Tracheophyta</taxon>
        <taxon>Spermatophyta</taxon>
        <taxon>Magnoliopsida</taxon>
        <taxon>eudicotyledons</taxon>
        <taxon>Gunneridae</taxon>
        <taxon>Pentapetalae</taxon>
        <taxon>Caryophyllales</taxon>
        <taxon>Caryophyllaceae</taxon>
        <taxon>Caryophylleae</taxon>
        <taxon>Saponaria</taxon>
    </lineage>
</organism>
<sequence length="96" mass="10678">MKIVYFILTLLAINALFVCARDIPVRSLRSGPYPIPLPPQRNVPKDPPMRSLKSGPYPIPPPPQRNVPKGPPLQELSLPPLHVRLISSPPPPPSYY</sequence>
<feature type="chain" id="PRO_5043643187" evidence="2">
    <location>
        <begin position="21"/>
        <end position="96"/>
    </location>
</feature>
<evidence type="ECO:0000256" key="1">
    <source>
        <dbReference type="SAM" id="MobiDB-lite"/>
    </source>
</evidence>
<feature type="compositionally biased region" description="Pro residues" evidence="1">
    <location>
        <begin position="57"/>
        <end position="71"/>
    </location>
</feature>
<feature type="signal peptide" evidence="2">
    <location>
        <begin position="1"/>
        <end position="20"/>
    </location>
</feature>
<protein>
    <submittedName>
        <fullName evidence="3">Uncharacterized protein</fullName>
    </submittedName>
</protein>
<feature type="region of interest" description="Disordered" evidence="1">
    <location>
        <begin position="28"/>
        <end position="96"/>
    </location>
</feature>
<evidence type="ECO:0000256" key="2">
    <source>
        <dbReference type="SAM" id="SignalP"/>
    </source>
</evidence>
<keyword evidence="2" id="KW-0732">Signal</keyword>
<evidence type="ECO:0000313" key="4">
    <source>
        <dbReference type="Proteomes" id="UP001443914"/>
    </source>
</evidence>
<accession>A0AAW1LFJ1</accession>
<name>A0AAW1LFJ1_SAPOF</name>
<evidence type="ECO:0000313" key="3">
    <source>
        <dbReference type="EMBL" id="KAK9735243.1"/>
    </source>
</evidence>
<dbReference type="Proteomes" id="UP001443914">
    <property type="component" value="Unassembled WGS sequence"/>
</dbReference>
<dbReference type="EMBL" id="JBDFQZ010000004">
    <property type="protein sequence ID" value="KAK9735243.1"/>
    <property type="molecule type" value="Genomic_DNA"/>
</dbReference>
<dbReference type="AlphaFoldDB" id="A0AAW1LFJ1"/>